<sequence>MGERYDEETDIQADDWIGSSTEYYPYIEVCLSGERNLLYPMIDFPGVLHWMPVAPQSL</sequence>
<name>A0A9P5ZL13_PLEER</name>
<comment type="caution">
    <text evidence="1">The sequence shown here is derived from an EMBL/GenBank/DDBJ whole genome shotgun (WGS) entry which is preliminary data.</text>
</comment>
<dbReference type="EMBL" id="MU154670">
    <property type="protein sequence ID" value="KAF9489461.1"/>
    <property type="molecule type" value="Genomic_DNA"/>
</dbReference>
<reference evidence="1" key="1">
    <citation type="submission" date="2020-11" db="EMBL/GenBank/DDBJ databases">
        <authorList>
            <consortium name="DOE Joint Genome Institute"/>
            <person name="Ahrendt S."/>
            <person name="Riley R."/>
            <person name="Andreopoulos W."/>
            <person name="Labutti K."/>
            <person name="Pangilinan J."/>
            <person name="Ruiz-Duenas F.J."/>
            <person name="Barrasa J.M."/>
            <person name="Sanchez-Garcia M."/>
            <person name="Camarero S."/>
            <person name="Miyauchi S."/>
            <person name="Serrano A."/>
            <person name="Linde D."/>
            <person name="Babiker R."/>
            <person name="Drula E."/>
            <person name="Ayuso-Fernandez I."/>
            <person name="Pacheco R."/>
            <person name="Padilla G."/>
            <person name="Ferreira P."/>
            <person name="Barriuso J."/>
            <person name="Kellner H."/>
            <person name="Castanera R."/>
            <person name="Alfaro M."/>
            <person name="Ramirez L."/>
            <person name="Pisabarro A.G."/>
            <person name="Kuo A."/>
            <person name="Tritt A."/>
            <person name="Lipzen A."/>
            <person name="He G."/>
            <person name="Yan M."/>
            <person name="Ng V."/>
            <person name="Cullen D."/>
            <person name="Martin F."/>
            <person name="Rosso M.-N."/>
            <person name="Henrissat B."/>
            <person name="Hibbett D."/>
            <person name="Martinez A.T."/>
            <person name="Grigoriev I.V."/>
        </authorList>
    </citation>
    <scope>NUCLEOTIDE SEQUENCE</scope>
    <source>
        <strain evidence="1">ATCC 90797</strain>
    </source>
</reference>
<dbReference type="Proteomes" id="UP000807025">
    <property type="component" value="Unassembled WGS sequence"/>
</dbReference>
<dbReference type="AlphaFoldDB" id="A0A9P5ZL13"/>
<evidence type="ECO:0000313" key="2">
    <source>
        <dbReference type="Proteomes" id="UP000807025"/>
    </source>
</evidence>
<proteinExistence type="predicted"/>
<accession>A0A9P5ZL13</accession>
<keyword evidence="2" id="KW-1185">Reference proteome</keyword>
<organism evidence="1 2">
    <name type="scientific">Pleurotus eryngii</name>
    <name type="common">Boletus of the steppes</name>
    <dbReference type="NCBI Taxonomy" id="5323"/>
    <lineage>
        <taxon>Eukaryota</taxon>
        <taxon>Fungi</taxon>
        <taxon>Dikarya</taxon>
        <taxon>Basidiomycota</taxon>
        <taxon>Agaricomycotina</taxon>
        <taxon>Agaricomycetes</taxon>
        <taxon>Agaricomycetidae</taxon>
        <taxon>Agaricales</taxon>
        <taxon>Pleurotineae</taxon>
        <taxon>Pleurotaceae</taxon>
        <taxon>Pleurotus</taxon>
    </lineage>
</organism>
<protein>
    <submittedName>
        <fullName evidence="1">Uncharacterized protein</fullName>
    </submittedName>
</protein>
<evidence type="ECO:0000313" key="1">
    <source>
        <dbReference type="EMBL" id="KAF9489461.1"/>
    </source>
</evidence>
<gene>
    <name evidence="1" type="ORF">BDN71DRAFT_1456053</name>
</gene>